<feature type="transmembrane region" description="Helical" evidence="1">
    <location>
        <begin position="946"/>
        <end position="967"/>
    </location>
</feature>
<dbReference type="Gene3D" id="3.30.70.1320">
    <property type="entry name" value="Multidrug efflux transporter AcrB pore domain like"/>
    <property type="match status" value="1"/>
</dbReference>
<feature type="transmembrane region" description="Helical" evidence="1">
    <location>
        <begin position="431"/>
        <end position="451"/>
    </location>
</feature>
<dbReference type="SUPFAM" id="SSF82866">
    <property type="entry name" value="Multidrug efflux transporter AcrB transmembrane domain"/>
    <property type="match status" value="2"/>
</dbReference>
<feature type="transmembrane region" description="Helical" evidence="1">
    <location>
        <begin position="979"/>
        <end position="1005"/>
    </location>
</feature>
<sequence>MNPSRVFIRRPVATLLLMLAVLLSGLLAYRLLPQSALPQVDYPTIQVSTGYPGASPDVVATAITAPLERQFGAIAGLNQMSSSSSGGASVITLQFALDVSLDVAEQSVQAAINAAASYLPQDLPSPPVYSKVNPADAPVLTLAVRSDTLPLTRLQDIVDTSMAQKIAQVSGVGLVSLAGGQRPAVRIQVNPAALAAYGIGFDQLRAAIGAANSNQAKGSFDGPLQTAALDANSQLRSAGEYRQVVLATRAGNPVHLADVADVREAPEDLHLAAWANEHQAILVNIQRQPGANVIDVAERIKALLPSLRAGLPANVELTVLSDRTTTIRQAVHDVQFELVLAIALVVMVIALFLRSLSATLIPSLAVPLSLVGTFGVMYLAGFSLNNLTLMALTIATGFVVDDAIVMIENIARHVEEGESPLDAALKGSKQIGFTIISLTFSLIAVLIPLLYMADVVGRLFREFAVTLAVAILISAVVSLTLTPMLCARLLKHEKPAEDPFFDAVLKRYGRALEWVLRHQGATLLVTFGTVVLTALLAWGIPKGFFPAQDTGAIQVITEGPQTTSFGAMAERQQALAQALLRDPAVASLSSIVGIDGTNATVNSGRLLVNLKPHEERGDRAPAIIARLRQAAHDVPGITAYFQPLQDLTVEDRVSRTQYQYLVESMDGDALAASLPPLLTALRSLPQLTDVASNVQDAGLKAYLEIDRDAASRLGVTVAAIDDALYSAFGQRLVSTIFTQTNQYRVVLEAQRDRDAGLNALGSLYVSGANGRQIPLATLVRVREAPANLLISREKQFPAATISFNLADGYSLGDAVAAIEAKRATLDLPEAVQTRFRGAALAFRTALSNEFFLIVAALVTMYIVLGVLYESFVHPLTILSTLPSAGIGALLALWVGGHDLSVIAIIGIVLLIGIVQKNAIMIIDFALEAERSRGMHPRAAIYEACLLRLRPILMTTLAALFSAVPMIFGSGPGAELREPLGIALVGGLLASQALTLFTTPVIYLAFDRLGRRFGRASAVPAVRPGEAQVVELRA</sequence>
<dbReference type="SUPFAM" id="SSF82693">
    <property type="entry name" value="Multidrug efflux transporter AcrB pore domain, PN1, PN2, PC1 and PC2 subdomains"/>
    <property type="match status" value="3"/>
</dbReference>
<accession>A0ABT2BXP2</accession>
<comment type="caution">
    <text evidence="2">The sequence shown here is derived from an EMBL/GenBank/DDBJ whole genome shotgun (WGS) entry which is preliminary data.</text>
</comment>
<keyword evidence="1" id="KW-0472">Membrane</keyword>
<evidence type="ECO:0000313" key="3">
    <source>
        <dbReference type="Proteomes" id="UP001165263"/>
    </source>
</evidence>
<gene>
    <name evidence="2" type="ORF">NX786_11250</name>
</gene>
<evidence type="ECO:0000313" key="2">
    <source>
        <dbReference type="EMBL" id="MCS0629909.1"/>
    </source>
</evidence>
<feature type="transmembrane region" description="Helical" evidence="1">
    <location>
        <begin position="520"/>
        <end position="540"/>
    </location>
</feature>
<dbReference type="NCBIfam" id="NF033617">
    <property type="entry name" value="RND_permease_2"/>
    <property type="match status" value="1"/>
</dbReference>
<dbReference type="Gene3D" id="3.30.70.1440">
    <property type="entry name" value="Multidrug efflux transporter AcrB pore domain"/>
    <property type="match status" value="1"/>
</dbReference>
<feature type="transmembrane region" description="Helical" evidence="1">
    <location>
        <begin position="463"/>
        <end position="486"/>
    </location>
</feature>
<feature type="transmembrane region" description="Helical" evidence="1">
    <location>
        <begin position="334"/>
        <end position="353"/>
    </location>
</feature>
<dbReference type="PANTHER" id="PTHR32063">
    <property type="match status" value="1"/>
</dbReference>
<dbReference type="Gene3D" id="3.30.70.1430">
    <property type="entry name" value="Multidrug efflux transporter AcrB pore domain"/>
    <property type="match status" value="2"/>
</dbReference>
<dbReference type="EMBL" id="JANUHC010000003">
    <property type="protein sequence ID" value="MCS0629909.1"/>
    <property type="molecule type" value="Genomic_DNA"/>
</dbReference>
<dbReference type="RefSeq" id="WP_259449004.1">
    <property type="nucleotide sequence ID" value="NZ_CP119520.1"/>
</dbReference>
<feature type="transmembrane region" description="Helical" evidence="1">
    <location>
        <begin position="901"/>
        <end position="926"/>
    </location>
</feature>
<evidence type="ECO:0000256" key="1">
    <source>
        <dbReference type="SAM" id="Phobius"/>
    </source>
</evidence>
<proteinExistence type="predicted"/>
<dbReference type="Pfam" id="PF00873">
    <property type="entry name" value="ACR_tran"/>
    <property type="match status" value="1"/>
</dbReference>
<keyword evidence="1" id="KW-0812">Transmembrane</keyword>
<reference evidence="2" key="1">
    <citation type="submission" date="2022-08" db="EMBL/GenBank/DDBJ databases">
        <title>Reclassification of Massilia species as members of the genera Telluria, Duganella, Pseudoduganella, Mokoshia gen. nov. and Zemynaea gen. nov. using orthogonal and non-orthogonal genome-based approaches.</title>
        <authorList>
            <person name="Bowman J.P."/>
        </authorList>
    </citation>
    <scope>NUCLEOTIDE SEQUENCE</scope>
    <source>
        <strain evidence="2">LMG 11547</strain>
    </source>
</reference>
<feature type="transmembrane region" description="Helical" evidence="1">
    <location>
        <begin position="850"/>
        <end position="868"/>
    </location>
</feature>
<dbReference type="InterPro" id="IPR027463">
    <property type="entry name" value="AcrB_DN_DC_subdom"/>
</dbReference>
<keyword evidence="1" id="KW-1133">Transmembrane helix</keyword>
<dbReference type="Gene3D" id="1.20.1640.10">
    <property type="entry name" value="Multidrug efflux transporter AcrB transmembrane domain"/>
    <property type="match status" value="2"/>
</dbReference>
<dbReference type="PANTHER" id="PTHR32063:SF21">
    <property type="entry name" value="MULTIDRUG RESISTANCE PROTEIN MDTB"/>
    <property type="match status" value="1"/>
</dbReference>
<dbReference type="Gene3D" id="3.30.2090.10">
    <property type="entry name" value="Multidrug efflux transporter AcrB TolC docking domain, DN and DC subdomains"/>
    <property type="match status" value="2"/>
</dbReference>
<feature type="transmembrane region" description="Helical" evidence="1">
    <location>
        <begin position="360"/>
        <end position="381"/>
    </location>
</feature>
<keyword evidence="3" id="KW-1185">Reference proteome</keyword>
<organism evidence="2 3">
    <name type="scientific">Telluria mixta</name>
    <dbReference type="NCBI Taxonomy" id="34071"/>
    <lineage>
        <taxon>Bacteria</taxon>
        <taxon>Pseudomonadati</taxon>
        <taxon>Pseudomonadota</taxon>
        <taxon>Betaproteobacteria</taxon>
        <taxon>Burkholderiales</taxon>
        <taxon>Oxalobacteraceae</taxon>
        <taxon>Telluria group</taxon>
        <taxon>Telluria</taxon>
    </lineage>
</organism>
<protein>
    <submittedName>
        <fullName evidence="2">Multidrug efflux RND transporter permease subunit</fullName>
    </submittedName>
</protein>
<name>A0ABT2BXP2_9BURK</name>
<dbReference type="PRINTS" id="PR00702">
    <property type="entry name" value="ACRIFLAVINRP"/>
</dbReference>
<dbReference type="InterPro" id="IPR001036">
    <property type="entry name" value="Acrflvin-R"/>
</dbReference>
<dbReference type="Proteomes" id="UP001165263">
    <property type="component" value="Unassembled WGS sequence"/>
</dbReference>
<dbReference type="SUPFAM" id="SSF82714">
    <property type="entry name" value="Multidrug efflux transporter AcrB TolC docking domain, DN and DC subdomains"/>
    <property type="match status" value="2"/>
</dbReference>